<keyword evidence="3" id="KW-1185">Reference proteome</keyword>
<gene>
    <name evidence="2" type="ORF">P4S50_15125</name>
</gene>
<protein>
    <submittedName>
        <fullName evidence="2">Alpha/beta fold hydrolase</fullName>
    </submittedName>
</protein>
<reference evidence="2 3" key="1">
    <citation type="submission" date="2023-03" db="EMBL/GenBank/DDBJ databases">
        <title>Complete genome sequence of Tepidibacter sp. SWIR-1, isolated from a deep-sea hydrothermal vent.</title>
        <authorList>
            <person name="Li X."/>
        </authorList>
    </citation>
    <scope>NUCLEOTIDE SEQUENCE [LARGE SCALE GENOMIC DNA]</scope>
    <source>
        <strain evidence="2 3">SWIR-1</strain>
    </source>
</reference>
<name>A0ABY8EDQ1_9FIRM</name>
<keyword evidence="2" id="KW-0378">Hydrolase</keyword>
<dbReference type="InterPro" id="IPR029058">
    <property type="entry name" value="AB_hydrolase_fold"/>
</dbReference>
<dbReference type="GO" id="GO:0016787">
    <property type="term" value="F:hydrolase activity"/>
    <property type="evidence" value="ECO:0007669"/>
    <property type="project" value="UniProtKB-KW"/>
</dbReference>
<dbReference type="PANTHER" id="PTHR37946">
    <property type="entry name" value="SLL1969 PROTEIN"/>
    <property type="match status" value="1"/>
</dbReference>
<dbReference type="Pfam" id="PF00561">
    <property type="entry name" value="Abhydrolase_1"/>
    <property type="match status" value="1"/>
</dbReference>
<feature type="domain" description="AB hydrolase-1" evidence="1">
    <location>
        <begin position="5"/>
        <end position="117"/>
    </location>
</feature>
<organism evidence="2 3">
    <name type="scientific">Tepidibacter hydrothermalis</name>
    <dbReference type="NCBI Taxonomy" id="3036126"/>
    <lineage>
        <taxon>Bacteria</taxon>
        <taxon>Bacillati</taxon>
        <taxon>Bacillota</taxon>
        <taxon>Clostridia</taxon>
        <taxon>Peptostreptococcales</taxon>
        <taxon>Peptostreptococcaceae</taxon>
        <taxon>Tepidibacter</taxon>
    </lineage>
</organism>
<sequence length="216" mass="24151">MRQKIILIHGYNKKSKDMKVLKKNLEAKGYEGILVDLPLTFKEIEHSTSILESIISKVIKDIKEDEKIHLVGHSTGGLIIRHLLTTTKYLDKIGKCVLIATPNNGSELADIAGSTLKIATKILKTLKSLQSENVKSLKLKDDHGIEIAAIAGNKQNLFLGRFLTGENDGRVRINSVKFDGLKDFISLPYGHKDIHYQFKTAELIDSFLKNGKFDIL</sequence>
<dbReference type="RefSeq" id="WP_277731646.1">
    <property type="nucleotide sequence ID" value="NZ_CP120733.1"/>
</dbReference>
<evidence type="ECO:0000313" key="3">
    <source>
        <dbReference type="Proteomes" id="UP001222800"/>
    </source>
</evidence>
<dbReference type="InterPro" id="IPR000073">
    <property type="entry name" value="AB_hydrolase_1"/>
</dbReference>
<accession>A0ABY8EDQ1</accession>
<dbReference type="PANTHER" id="PTHR37946:SF1">
    <property type="entry name" value="SLL1969 PROTEIN"/>
    <property type="match status" value="1"/>
</dbReference>
<dbReference type="Gene3D" id="3.40.50.1820">
    <property type="entry name" value="alpha/beta hydrolase"/>
    <property type="match status" value="1"/>
</dbReference>
<dbReference type="SUPFAM" id="SSF53474">
    <property type="entry name" value="alpha/beta-Hydrolases"/>
    <property type="match status" value="1"/>
</dbReference>
<dbReference type="Proteomes" id="UP001222800">
    <property type="component" value="Chromosome"/>
</dbReference>
<proteinExistence type="predicted"/>
<dbReference type="EMBL" id="CP120733">
    <property type="protein sequence ID" value="WFD09709.1"/>
    <property type="molecule type" value="Genomic_DNA"/>
</dbReference>
<evidence type="ECO:0000313" key="2">
    <source>
        <dbReference type="EMBL" id="WFD09709.1"/>
    </source>
</evidence>
<evidence type="ECO:0000259" key="1">
    <source>
        <dbReference type="Pfam" id="PF00561"/>
    </source>
</evidence>